<evidence type="ECO:0000313" key="1">
    <source>
        <dbReference type="EMBL" id="KAK1132696.1"/>
    </source>
</evidence>
<evidence type="ECO:0000313" key="2">
    <source>
        <dbReference type="Proteomes" id="UP001177670"/>
    </source>
</evidence>
<dbReference type="AlphaFoldDB" id="A0AA40G903"/>
<sequence>MRIDEETFFIKTNRKSGRTIFPLAFSRQPSIDIDHLFQGKTRFSNEAGAWQKVSRTLTLSTSPSILRARDMIMKSCATEPESLRKKGKEKRPVMRVRECIRAPIGNTDTSEKLAGD</sequence>
<organism evidence="1 2">
    <name type="scientific">Melipona bicolor</name>
    <dbReference type="NCBI Taxonomy" id="60889"/>
    <lineage>
        <taxon>Eukaryota</taxon>
        <taxon>Metazoa</taxon>
        <taxon>Ecdysozoa</taxon>
        <taxon>Arthropoda</taxon>
        <taxon>Hexapoda</taxon>
        <taxon>Insecta</taxon>
        <taxon>Pterygota</taxon>
        <taxon>Neoptera</taxon>
        <taxon>Endopterygota</taxon>
        <taxon>Hymenoptera</taxon>
        <taxon>Apocrita</taxon>
        <taxon>Aculeata</taxon>
        <taxon>Apoidea</taxon>
        <taxon>Anthophila</taxon>
        <taxon>Apidae</taxon>
        <taxon>Melipona</taxon>
    </lineage>
</organism>
<comment type="caution">
    <text evidence="1">The sequence shown here is derived from an EMBL/GenBank/DDBJ whole genome shotgun (WGS) entry which is preliminary data.</text>
</comment>
<protein>
    <submittedName>
        <fullName evidence="1">Uncharacterized protein</fullName>
    </submittedName>
</protein>
<dbReference type="Proteomes" id="UP001177670">
    <property type="component" value="Unassembled WGS sequence"/>
</dbReference>
<accession>A0AA40G903</accession>
<gene>
    <name evidence="1" type="ORF">K0M31_014081</name>
</gene>
<reference evidence="1" key="1">
    <citation type="submission" date="2021-10" db="EMBL/GenBank/DDBJ databases">
        <title>Melipona bicolor Genome sequencing and assembly.</title>
        <authorList>
            <person name="Araujo N.S."/>
            <person name="Arias M.C."/>
        </authorList>
    </citation>
    <scope>NUCLEOTIDE SEQUENCE</scope>
    <source>
        <strain evidence="1">USP_2M_L1-L4_2017</strain>
        <tissue evidence="1">Whole body</tissue>
    </source>
</reference>
<name>A0AA40G903_9HYME</name>
<proteinExistence type="predicted"/>
<dbReference type="EMBL" id="JAHYIQ010000004">
    <property type="protein sequence ID" value="KAK1132696.1"/>
    <property type="molecule type" value="Genomic_DNA"/>
</dbReference>
<keyword evidence="2" id="KW-1185">Reference proteome</keyword>